<comment type="similarity">
    <text evidence="8">Belongs to the Mrp/NBP35 ATP-binding proteins family.</text>
</comment>
<organism evidence="11 12">
    <name type="scientific">Komagataeibacter swingsii</name>
    <dbReference type="NCBI Taxonomy" id="215220"/>
    <lineage>
        <taxon>Bacteria</taxon>
        <taxon>Pseudomonadati</taxon>
        <taxon>Pseudomonadota</taxon>
        <taxon>Alphaproteobacteria</taxon>
        <taxon>Acetobacterales</taxon>
        <taxon>Acetobacteraceae</taxon>
        <taxon>Komagataeibacter</taxon>
    </lineage>
</organism>
<feature type="domain" description="MIP18 family-like" evidence="10">
    <location>
        <begin position="50"/>
        <end position="122"/>
    </location>
</feature>
<dbReference type="PANTHER" id="PTHR42961">
    <property type="entry name" value="IRON-SULFUR PROTEIN NUBPL"/>
    <property type="match status" value="1"/>
</dbReference>
<dbReference type="GO" id="GO:0016226">
    <property type="term" value="P:iron-sulfur cluster assembly"/>
    <property type="evidence" value="ECO:0007669"/>
    <property type="project" value="InterPro"/>
</dbReference>
<comment type="caution">
    <text evidence="11">The sequence shown here is derived from an EMBL/GenBank/DDBJ whole genome shotgun (WGS) entry which is preliminary data.</text>
</comment>
<keyword evidence="7 8" id="KW-0411">Iron-sulfur</keyword>
<dbReference type="InterPro" id="IPR044304">
    <property type="entry name" value="NUBPL-like"/>
</dbReference>
<dbReference type="CDD" id="cd02037">
    <property type="entry name" value="Mrp_NBP35"/>
    <property type="match status" value="1"/>
</dbReference>
<evidence type="ECO:0000256" key="5">
    <source>
        <dbReference type="ARBA" id="ARBA00022840"/>
    </source>
</evidence>
<dbReference type="Proteomes" id="UP000247371">
    <property type="component" value="Unassembled WGS sequence"/>
</dbReference>
<comment type="subunit">
    <text evidence="8">Homodimer.</text>
</comment>
<keyword evidence="5 8" id="KW-0067">ATP-binding</keyword>
<dbReference type="GO" id="GO:0051539">
    <property type="term" value="F:4 iron, 4 sulfur cluster binding"/>
    <property type="evidence" value="ECO:0007669"/>
    <property type="project" value="TreeGrafter"/>
</dbReference>
<evidence type="ECO:0000259" key="10">
    <source>
        <dbReference type="Pfam" id="PF01883"/>
    </source>
</evidence>
<keyword evidence="6 8" id="KW-0408">Iron</keyword>
<dbReference type="PANTHER" id="PTHR42961:SF2">
    <property type="entry name" value="IRON-SULFUR PROTEIN NUBPL"/>
    <property type="match status" value="1"/>
</dbReference>
<gene>
    <name evidence="11" type="ORF">CFR76_07210</name>
</gene>
<evidence type="ECO:0000256" key="7">
    <source>
        <dbReference type="ARBA" id="ARBA00023014"/>
    </source>
</evidence>
<keyword evidence="8" id="KW-0378">Hydrolase</keyword>
<keyword evidence="3 8" id="KW-0479">Metal-binding</keyword>
<evidence type="ECO:0000256" key="6">
    <source>
        <dbReference type="ARBA" id="ARBA00023004"/>
    </source>
</evidence>
<dbReference type="PROSITE" id="PS01215">
    <property type="entry name" value="MRP"/>
    <property type="match status" value="1"/>
</dbReference>
<dbReference type="SUPFAM" id="SSF52540">
    <property type="entry name" value="P-loop containing nucleoside triphosphate hydrolases"/>
    <property type="match status" value="1"/>
</dbReference>
<feature type="region of interest" description="Disordered" evidence="9">
    <location>
        <begin position="131"/>
        <end position="159"/>
    </location>
</feature>
<dbReference type="InterPro" id="IPR019591">
    <property type="entry name" value="Mrp/NBP35_ATP-bd"/>
</dbReference>
<keyword evidence="12" id="KW-1185">Reference proteome</keyword>
<proteinExistence type="inferred from homology"/>
<dbReference type="InterPro" id="IPR034904">
    <property type="entry name" value="FSCA_dom_sf"/>
</dbReference>
<dbReference type="HAMAP" id="MF_02040">
    <property type="entry name" value="Mrp_NBP35"/>
    <property type="match status" value="1"/>
</dbReference>
<feature type="binding site" evidence="8">
    <location>
        <begin position="177"/>
        <end position="184"/>
    </location>
    <ligand>
        <name>ATP</name>
        <dbReference type="ChEBI" id="CHEBI:30616"/>
    </ligand>
</feature>
<protein>
    <recommendedName>
        <fullName evidence="8">Iron-sulfur cluster carrier protein</fullName>
    </recommendedName>
</protein>
<evidence type="ECO:0000256" key="1">
    <source>
        <dbReference type="ARBA" id="ARBA00007352"/>
    </source>
</evidence>
<dbReference type="InterPro" id="IPR033756">
    <property type="entry name" value="YlxH/NBP35"/>
</dbReference>
<dbReference type="EMBL" id="NKUB01000007">
    <property type="protein sequence ID" value="PYD69821.1"/>
    <property type="molecule type" value="Genomic_DNA"/>
</dbReference>
<dbReference type="GO" id="GO:0046872">
    <property type="term" value="F:metal ion binding"/>
    <property type="evidence" value="ECO:0007669"/>
    <property type="project" value="UniProtKB-KW"/>
</dbReference>
<dbReference type="GO" id="GO:0140663">
    <property type="term" value="F:ATP-dependent FeS chaperone activity"/>
    <property type="evidence" value="ECO:0007669"/>
    <property type="project" value="InterPro"/>
</dbReference>
<accession>A0A2V4QZ20</accession>
<dbReference type="InterPro" id="IPR000808">
    <property type="entry name" value="Mrp-like_CS"/>
</dbReference>
<dbReference type="AlphaFoldDB" id="A0A2V4QZ20"/>
<dbReference type="Gene3D" id="3.40.50.300">
    <property type="entry name" value="P-loop containing nucleotide triphosphate hydrolases"/>
    <property type="match status" value="1"/>
</dbReference>
<evidence type="ECO:0000313" key="12">
    <source>
        <dbReference type="Proteomes" id="UP000247371"/>
    </source>
</evidence>
<dbReference type="InterPro" id="IPR002744">
    <property type="entry name" value="MIP18-like"/>
</dbReference>
<dbReference type="FunFam" id="3.40.50.300:FF:001278">
    <property type="entry name" value="Iron-sulfur cluster carrier protein"/>
    <property type="match status" value="1"/>
</dbReference>
<evidence type="ECO:0000256" key="2">
    <source>
        <dbReference type="ARBA" id="ARBA00008205"/>
    </source>
</evidence>
<dbReference type="InterPro" id="IPR027417">
    <property type="entry name" value="P-loop_NTPase"/>
</dbReference>
<dbReference type="GO" id="GO:0016887">
    <property type="term" value="F:ATP hydrolysis activity"/>
    <property type="evidence" value="ECO:0007669"/>
    <property type="project" value="UniProtKB-UniRule"/>
</dbReference>
<dbReference type="SUPFAM" id="SSF117916">
    <property type="entry name" value="Fe-S cluster assembly (FSCA) domain-like"/>
    <property type="match status" value="1"/>
</dbReference>
<evidence type="ECO:0000256" key="4">
    <source>
        <dbReference type="ARBA" id="ARBA00022741"/>
    </source>
</evidence>
<evidence type="ECO:0000256" key="8">
    <source>
        <dbReference type="HAMAP-Rule" id="MF_02040"/>
    </source>
</evidence>
<sequence length="429" mass="44622">MPRMPGMTYGWHAGGCPPFHDSTTMGRPFYTRTGQRADSRERTTMTSPDRATIETVLQHVRTADHAISVADMGSLDAFMVRDGVLHVAIATDRTRAGSLQPLLPELERALVAAVPGCTAASVILTAHRPAPATPAPQAAPAPTGGGHRPLNLGGKAPKAATGPLPPDVGVVIAVASGKGGVGKSTTAVNLAVGLGLEGLKVGLLDADVHGPSLPRMMGVGDQPEVRDGRLIPPHKWGISAMSIGMLVDESKAMIWRGPMVMGAIGQLLGDVEWGALDVLVVDMPPGTGDAQLTLAQKTALAGAVIVSTPQDIALLDARRGVAMFEKMNVPVLGVVENMSYFCCPNCNHRTELFGHGGARTEAEKMGVPFLGEIPLLADIRASADNGAPIVVAAPDSPAGLAYRALAHTVGGALRRLLEQKKKATRQADQ</sequence>
<dbReference type="Pfam" id="PF01883">
    <property type="entry name" value="FeS_assembly_P"/>
    <property type="match status" value="1"/>
</dbReference>
<dbReference type="RefSeq" id="WP_110556530.1">
    <property type="nucleotide sequence ID" value="NZ_NKUB01000007.1"/>
</dbReference>
<comment type="similarity">
    <text evidence="1">In the N-terminal section; belongs to the MIP18 family.</text>
</comment>
<evidence type="ECO:0000313" key="11">
    <source>
        <dbReference type="EMBL" id="PYD69821.1"/>
    </source>
</evidence>
<dbReference type="Pfam" id="PF10609">
    <property type="entry name" value="ParA"/>
    <property type="match status" value="1"/>
</dbReference>
<keyword evidence="4 8" id="KW-0547">Nucleotide-binding</keyword>
<evidence type="ECO:0000256" key="9">
    <source>
        <dbReference type="SAM" id="MobiDB-lite"/>
    </source>
</evidence>
<reference evidence="11 12" key="1">
    <citation type="submission" date="2017-07" db="EMBL/GenBank/DDBJ databases">
        <title>A draft genome sequence of Komagataeibacter swingsii LMG 22125.</title>
        <authorList>
            <person name="Skraban J."/>
            <person name="Cleenwerck I."/>
            <person name="Vandamme P."/>
            <person name="Trcek J."/>
        </authorList>
    </citation>
    <scope>NUCLEOTIDE SEQUENCE [LARGE SCALE GENOMIC DNA]</scope>
    <source>
        <strain evidence="11 12">LMG 22125</strain>
    </source>
</reference>
<comment type="function">
    <text evidence="8">Binds and transfers iron-sulfur (Fe-S) clusters to target apoproteins. Can hydrolyze ATP.</text>
</comment>
<evidence type="ECO:0000256" key="3">
    <source>
        <dbReference type="ARBA" id="ARBA00022723"/>
    </source>
</evidence>
<name>A0A2V4QZ20_9PROT</name>
<dbReference type="GO" id="GO:0005524">
    <property type="term" value="F:ATP binding"/>
    <property type="evidence" value="ECO:0007669"/>
    <property type="project" value="UniProtKB-UniRule"/>
</dbReference>
<comment type="similarity">
    <text evidence="2">In the C-terminal section; belongs to the Mrp/NBP35 ATP-binding proteins family.</text>
</comment>